<organism evidence="8">
    <name type="scientific">Timema californicum</name>
    <name type="common">California timema</name>
    <name type="synonym">Walking stick</name>
    <dbReference type="NCBI Taxonomy" id="61474"/>
    <lineage>
        <taxon>Eukaryota</taxon>
        <taxon>Metazoa</taxon>
        <taxon>Ecdysozoa</taxon>
        <taxon>Arthropoda</taxon>
        <taxon>Hexapoda</taxon>
        <taxon>Insecta</taxon>
        <taxon>Pterygota</taxon>
        <taxon>Neoptera</taxon>
        <taxon>Polyneoptera</taxon>
        <taxon>Phasmatodea</taxon>
        <taxon>Timematodea</taxon>
        <taxon>Timematoidea</taxon>
        <taxon>Timematidae</taxon>
        <taxon>Timema</taxon>
    </lineage>
</organism>
<gene>
    <name evidence="8" type="ORF">TCMB3V08_LOCUS738</name>
</gene>
<keyword evidence="5" id="KW-0496">Mitochondrion</keyword>
<evidence type="ECO:0000256" key="5">
    <source>
        <dbReference type="ARBA" id="ARBA00023128"/>
    </source>
</evidence>
<name>A0A7R9IVY4_TIMCA</name>
<comment type="subcellular location">
    <subcellularLocation>
        <location evidence="1">Mitochondrion</location>
    </subcellularLocation>
</comment>
<evidence type="ECO:0000256" key="4">
    <source>
        <dbReference type="ARBA" id="ARBA00023015"/>
    </source>
</evidence>
<dbReference type="GO" id="GO:0061668">
    <property type="term" value="P:mitochondrial ribosome assembly"/>
    <property type="evidence" value="ECO:0007669"/>
    <property type="project" value="TreeGrafter"/>
</dbReference>
<evidence type="ECO:0000313" key="8">
    <source>
        <dbReference type="EMBL" id="CAD7567962.1"/>
    </source>
</evidence>
<dbReference type="GO" id="GO:0006355">
    <property type="term" value="P:regulation of DNA-templated transcription"/>
    <property type="evidence" value="ECO:0007669"/>
    <property type="project" value="UniProtKB-ARBA"/>
</dbReference>
<dbReference type="InterPro" id="IPR003690">
    <property type="entry name" value="MTERF"/>
</dbReference>
<proteinExistence type="inferred from homology"/>
<dbReference type="AlphaFoldDB" id="A0A7R9IVY4"/>
<sequence>MDKEIVEDFPRWRGGENHVQHSIAIGSFVEKEFPRWRGGENHAQHSMATGSFVERGFPRWRGGENDAQHSMATGSFVERGSFFKDSQVTEKKTMTDLKIVLRKKKLRKKDKDGFSCYIGNVTSLYITGFVNEDKHLRFHINNSETNEQTNVIISHTKETSDKDLDVWSTDLQELDDNYSVLQPCRTNDDISNVAPLFSPTFNFAAYINKSKTLQELVKLGVDLHQLEKKKGIPQFILKLDFDRDMKEYIRFLHDHGVPPDQLGIFFTRNPLIFKEDLENLQVRINYLLSKRFSSDNISRIITKNPYWLSFSTRRIDRRLGHFQKSFSLKGDEIRTLTIKQPRLITFNMDHIKLTTFSVKEEMGFQNEEIKKLLLHKPKLWMMSQNYLLSRFNFVHNEMKLPHERITLHPQVLGSRLFRIKQRHLFLKSLDRAQYDPLKPGYISLDRLVAGSDAEFCERVANTSTEMFNMFLKTM</sequence>
<evidence type="ECO:0000256" key="2">
    <source>
        <dbReference type="ARBA" id="ARBA00007692"/>
    </source>
</evidence>
<reference evidence="8" key="1">
    <citation type="submission" date="2020-11" db="EMBL/GenBank/DDBJ databases">
        <authorList>
            <person name="Tran Van P."/>
        </authorList>
    </citation>
    <scope>NUCLEOTIDE SEQUENCE</scope>
</reference>
<dbReference type="EMBL" id="OE179191">
    <property type="protein sequence ID" value="CAD7567962.1"/>
    <property type="molecule type" value="Genomic_DNA"/>
</dbReference>
<dbReference type="Pfam" id="PF02536">
    <property type="entry name" value="mTERF"/>
    <property type="match status" value="1"/>
</dbReference>
<dbReference type="PANTHER" id="PTHR13068:SF112">
    <property type="entry name" value="TRANSCRIPTION TERMINATION FACTOR 3, MITOCHONDRIAL"/>
    <property type="match status" value="1"/>
</dbReference>
<accession>A0A7R9IVY4</accession>
<dbReference type="PANTHER" id="PTHR13068">
    <property type="entry name" value="CGI-12 PROTEIN-RELATED"/>
    <property type="match status" value="1"/>
</dbReference>
<evidence type="ECO:0000256" key="3">
    <source>
        <dbReference type="ARBA" id="ARBA00022946"/>
    </source>
</evidence>
<dbReference type="GO" id="GO:0006390">
    <property type="term" value="P:mitochondrial transcription"/>
    <property type="evidence" value="ECO:0007669"/>
    <property type="project" value="TreeGrafter"/>
</dbReference>
<dbReference type="SMART" id="SM00733">
    <property type="entry name" value="Mterf"/>
    <property type="match status" value="5"/>
</dbReference>
<evidence type="ECO:0000256" key="1">
    <source>
        <dbReference type="ARBA" id="ARBA00004173"/>
    </source>
</evidence>
<dbReference type="GO" id="GO:0005739">
    <property type="term" value="C:mitochondrion"/>
    <property type="evidence" value="ECO:0007669"/>
    <property type="project" value="UniProtKB-SubCell"/>
</dbReference>
<dbReference type="InterPro" id="IPR038538">
    <property type="entry name" value="MTERF_sf"/>
</dbReference>
<keyword evidence="6" id="KW-0804">Transcription</keyword>
<comment type="similarity">
    <text evidence="2">Belongs to the mTERF family.</text>
</comment>
<evidence type="ECO:0000256" key="7">
    <source>
        <dbReference type="ARBA" id="ARBA00071275"/>
    </source>
</evidence>
<keyword evidence="3" id="KW-0809">Transit peptide</keyword>
<protein>
    <recommendedName>
        <fullName evidence="7">Transcription termination factor 3, mitochondrial</fullName>
    </recommendedName>
</protein>
<keyword evidence="4" id="KW-0805">Transcription regulation</keyword>
<dbReference type="FunFam" id="1.25.70.10:FF:000002">
    <property type="entry name" value="transcription termination factor 3, mitochondrial"/>
    <property type="match status" value="1"/>
</dbReference>
<evidence type="ECO:0000256" key="6">
    <source>
        <dbReference type="ARBA" id="ARBA00023163"/>
    </source>
</evidence>
<dbReference type="GO" id="GO:0003676">
    <property type="term" value="F:nucleic acid binding"/>
    <property type="evidence" value="ECO:0007669"/>
    <property type="project" value="InterPro"/>
</dbReference>
<dbReference type="Gene3D" id="1.25.70.10">
    <property type="entry name" value="Transcription termination factor 3, mitochondrial"/>
    <property type="match status" value="1"/>
</dbReference>